<gene>
    <name evidence="2" type="primary">GLEAN_00437</name>
    <name evidence="2" type="ORF">TcasGA2_TC000437</name>
</gene>
<evidence type="ECO:0000313" key="2">
    <source>
        <dbReference type="EMBL" id="EEZ98035.1"/>
    </source>
</evidence>
<dbReference type="Proteomes" id="UP000007266">
    <property type="component" value="Linkage group 2"/>
</dbReference>
<proteinExistence type="predicted"/>
<evidence type="ECO:0000313" key="3">
    <source>
        <dbReference type="Proteomes" id="UP000007266"/>
    </source>
</evidence>
<sequence length="158" mass="17595">MSLNKPSKLDVYLNSVQDELTNELRHDGIRLESLPTSPRHELMRPACGTKSRHTLSLTATYDCNLSFRRRKFGVWTALAHYLSQTRLMMEQGEEARSTGRSCASAIHWGACELVRVVGDDHAPGSTSFPLQVDPRKRRLPISGLMGPDKGAVHQNPGD</sequence>
<name>D6WAA3_TRICA</name>
<protein>
    <submittedName>
        <fullName evidence="2">Uncharacterized protein</fullName>
    </submittedName>
</protein>
<evidence type="ECO:0000256" key="1">
    <source>
        <dbReference type="SAM" id="MobiDB-lite"/>
    </source>
</evidence>
<dbReference type="HOGENOM" id="CLU_1671592_0_0_1"/>
<organism evidence="2 3">
    <name type="scientific">Tribolium castaneum</name>
    <name type="common">Red flour beetle</name>
    <dbReference type="NCBI Taxonomy" id="7070"/>
    <lineage>
        <taxon>Eukaryota</taxon>
        <taxon>Metazoa</taxon>
        <taxon>Ecdysozoa</taxon>
        <taxon>Arthropoda</taxon>
        <taxon>Hexapoda</taxon>
        <taxon>Insecta</taxon>
        <taxon>Pterygota</taxon>
        <taxon>Neoptera</taxon>
        <taxon>Endopterygota</taxon>
        <taxon>Coleoptera</taxon>
        <taxon>Polyphaga</taxon>
        <taxon>Cucujiformia</taxon>
        <taxon>Tenebrionidae</taxon>
        <taxon>Tenebrionidae incertae sedis</taxon>
        <taxon>Tribolium</taxon>
    </lineage>
</organism>
<keyword evidence="3" id="KW-1185">Reference proteome</keyword>
<reference evidence="2 3" key="1">
    <citation type="journal article" date="2008" name="Nature">
        <title>The genome of the model beetle and pest Tribolium castaneum.</title>
        <authorList>
            <consortium name="Tribolium Genome Sequencing Consortium"/>
            <person name="Richards S."/>
            <person name="Gibbs R.A."/>
            <person name="Weinstock G.M."/>
            <person name="Brown S.J."/>
            <person name="Denell R."/>
            <person name="Beeman R.W."/>
            <person name="Gibbs R."/>
            <person name="Beeman R.W."/>
            <person name="Brown S.J."/>
            <person name="Bucher G."/>
            <person name="Friedrich M."/>
            <person name="Grimmelikhuijzen C.J."/>
            <person name="Klingler M."/>
            <person name="Lorenzen M."/>
            <person name="Richards S."/>
            <person name="Roth S."/>
            <person name="Schroder R."/>
            <person name="Tautz D."/>
            <person name="Zdobnov E.M."/>
            <person name="Muzny D."/>
            <person name="Gibbs R.A."/>
            <person name="Weinstock G.M."/>
            <person name="Attaway T."/>
            <person name="Bell S."/>
            <person name="Buhay C.J."/>
            <person name="Chandrabose M.N."/>
            <person name="Chavez D."/>
            <person name="Clerk-Blankenburg K.P."/>
            <person name="Cree A."/>
            <person name="Dao M."/>
            <person name="Davis C."/>
            <person name="Chacko J."/>
            <person name="Dinh H."/>
            <person name="Dugan-Rocha S."/>
            <person name="Fowler G."/>
            <person name="Garner T.T."/>
            <person name="Garnes J."/>
            <person name="Gnirke A."/>
            <person name="Hawes A."/>
            <person name="Hernandez J."/>
            <person name="Hines S."/>
            <person name="Holder M."/>
            <person name="Hume J."/>
            <person name="Jhangiani S.N."/>
            <person name="Joshi V."/>
            <person name="Khan Z.M."/>
            <person name="Jackson L."/>
            <person name="Kovar C."/>
            <person name="Kowis A."/>
            <person name="Lee S."/>
            <person name="Lewis L.R."/>
            <person name="Margolis J."/>
            <person name="Morgan M."/>
            <person name="Nazareth L.V."/>
            <person name="Nguyen N."/>
            <person name="Okwuonu G."/>
            <person name="Parker D."/>
            <person name="Richards S."/>
            <person name="Ruiz S.J."/>
            <person name="Santibanez J."/>
            <person name="Savard J."/>
            <person name="Scherer S.E."/>
            <person name="Schneider B."/>
            <person name="Sodergren E."/>
            <person name="Tautz D."/>
            <person name="Vattahil S."/>
            <person name="Villasana D."/>
            <person name="White C.S."/>
            <person name="Wright R."/>
            <person name="Park Y."/>
            <person name="Beeman R.W."/>
            <person name="Lord J."/>
            <person name="Oppert B."/>
            <person name="Lorenzen M."/>
            <person name="Brown S."/>
            <person name="Wang L."/>
            <person name="Savard J."/>
            <person name="Tautz D."/>
            <person name="Richards S."/>
            <person name="Weinstock G."/>
            <person name="Gibbs R.A."/>
            <person name="Liu Y."/>
            <person name="Worley K."/>
            <person name="Weinstock G."/>
            <person name="Elsik C.G."/>
            <person name="Reese J.T."/>
            <person name="Elhaik E."/>
            <person name="Landan G."/>
            <person name="Graur D."/>
            <person name="Arensburger P."/>
            <person name="Atkinson P."/>
            <person name="Beeman R.W."/>
            <person name="Beidler J."/>
            <person name="Brown S.J."/>
            <person name="Demuth J.P."/>
            <person name="Drury D.W."/>
            <person name="Du Y.Z."/>
            <person name="Fujiwara H."/>
            <person name="Lorenzen M."/>
            <person name="Maselli V."/>
            <person name="Osanai M."/>
            <person name="Park Y."/>
            <person name="Robertson H.M."/>
            <person name="Tu Z."/>
            <person name="Wang J.J."/>
            <person name="Wang S."/>
            <person name="Richards S."/>
            <person name="Song H."/>
            <person name="Zhang L."/>
            <person name="Sodergren E."/>
            <person name="Werner D."/>
            <person name="Stanke M."/>
            <person name="Morgenstern B."/>
            <person name="Solovyev V."/>
            <person name="Kosarev P."/>
            <person name="Brown G."/>
            <person name="Chen H.C."/>
            <person name="Ermolaeva O."/>
            <person name="Hlavina W."/>
            <person name="Kapustin Y."/>
            <person name="Kiryutin B."/>
            <person name="Kitts P."/>
            <person name="Maglott D."/>
            <person name="Pruitt K."/>
            <person name="Sapojnikov V."/>
            <person name="Souvorov A."/>
            <person name="Mackey A.J."/>
            <person name="Waterhouse R.M."/>
            <person name="Wyder S."/>
            <person name="Zdobnov E.M."/>
            <person name="Zdobnov E.M."/>
            <person name="Wyder S."/>
            <person name="Kriventseva E.V."/>
            <person name="Kadowaki T."/>
            <person name="Bork P."/>
            <person name="Aranda M."/>
            <person name="Bao R."/>
            <person name="Beermann A."/>
            <person name="Berns N."/>
            <person name="Bolognesi R."/>
            <person name="Bonneton F."/>
            <person name="Bopp D."/>
            <person name="Brown S.J."/>
            <person name="Bucher G."/>
            <person name="Butts T."/>
            <person name="Chaumot A."/>
            <person name="Denell R.E."/>
            <person name="Ferrier D.E."/>
            <person name="Friedrich M."/>
            <person name="Gordon C.M."/>
            <person name="Jindra M."/>
            <person name="Klingler M."/>
            <person name="Lan Q."/>
            <person name="Lattorff H.M."/>
            <person name="Laudet V."/>
            <person name="von Levetsow C."/>
            <person name="Liu Z."/>
            <person name="Lutz R."/>
            <person name="Lynch J.A."/>
            <person name="da Fonseca R.N."/>
            <person name="Posnien N."/>
            <person name="Reuter R."/>
            <person name="Roth S."/>
            <person name="Savard J."/>
            <person name="Schinko J.B."/>
            <person name="Schmitt C."/>
            <person name="Schoppmeier M."/>
            <person name="Schroder R."/>
            <person name="Shippy T.D."/>
            <person name="Simonnet F."/>
            <person name="Marques-Souza H."/>
            <person name="Tautz D."/>
            <person name="Tomoyasu Y."/>
            <person name="Trauner J."/>
            <person name="Van der Zee M."/>
            <person name="Vervoort M."/>
            <person name="Wittkopp N."/>
            <person name="Wimmer E.A."/>
            <person name="Yang X."/>
            <person name="Jones A.K."/>
            <person name="Sattelle D.B."/>
            <person name="Ebert P.R."/>
            <person name="Nelson D."/>
            <person name="Scott J.G."/>
            <person name="Beeman R.W."/>
            <person name="Muthukrishnan S."/>
            <person name="Kramer K.J."/>
            <person name="Arakane Y."/>
            <person name="Beeman R.W."/>
            <person name="Zhu Q."/>
            <person name="Hogenkamp D."/>
            <person name="Dixit R."/>
            <person name="Oppert B."/>
            <person name="Jiang H."/>
            <person name="Zou Z."/>
            <person name="Marshall J."/>
            <person name="Elpidina E."/>
            <person name="Vinokurov K."/>
            <person name="Oppert C."/>
            <person name="Zou Z."/>
            <person name="Evans J."/>
            <person name="Lu Z."/>
            <person name="Zhao P."/>
            <person name="Sumathipala N."/>
            <person name="Altincicek B."/>
            <person name="Vilcinskas A."/>
            <person name="Williams M."/>
            <person name="Hultmark D."/>
            <person name="Hetru C."/>
            <person name="Jiang H."/>
            <person name="Grimmelikhuijzen C.J."/>
            <person name="Hauser F."/>
            <person name="Cazzamali G."/>
            <person name="Williamson M."/>
            <person name="Park Y."/>
            <person name="Li B."/>
            <person name="Tanaka Y."/>
            <person name="Predel R."/>
            <person name="Neupert S."/>
            <person name="Schachtner J."/>
            <person name="Verleyen P."/>
            <person name="Raible F."/>
            <person name="Bork P."/>
            <person name="Friedrich M."/>
            <person name="Walden K.K."/>
            <person name="Robertson H.M."/>
            <person name="Angeli S."/>
            <person name="Foret S."/>
            <person name="Bucher G."/>
            <person name="Schuetz S."/>
            <person name="Maleszka R."/>
            <person name="Wimmer E.A."/>
            <person name="Beeman R.W."/>
            <person name="Lorenzen M."/>
            <person name="Tomoyasu Y."/>
            <person name="Miller S.C."/>
            <person name="Grossmann D."/>
            <person name="Bucher G."/>
        </authorList>
    </citation>
    <scope>NUCLEOTIDE SEQUENCE [LARGE SCALE GENOMIC DNA]</scope>
    <source>
        <strain evidence="2 3">Georgia GA2</strain>
    </source>
</reference>
<feature type="region of interest" description="Disordered" evidence="1">
    <location>
        <begin position="138"/>
        <end position="158"/>
    </location>
</feature>
<dbReference type="EMBL" id="KQ971312">
    <property type="protein sequence ID" value="EEZ98035.1"/>
    <property type="molecule type" value="Genomic_DNA"/>
</dbReference>
<reference evidence="2 3" key="2">
    <citation type="journal article" date="2010" name="Nucleic Acids Res.">
        <title>BeetleBase in 2010: revisions to provide comprehensive genomic information for Tribolium castaneum.</title>
        <authorList>
            <person name="Kim H.S."/>
            <person name="Murphy T."/>
            <person name="Xia J."/>
            <person name="Caragea D."/>
            <person name="Park Y."/>
            <person name="Beeman R.W."/>
            <person name="Lorenzen M.D."/>
            <person name="Butcher S."/>
            <person name="Manak J.R."/>
            <person name="Brown S.J."/>
        </authorList>
    </citation>
    <scope>GENOME REANNOTATION</scope>
    <source>
        <strain evidence="2 3">Georgia GA2</strain>
    </source>
</reference>
<dbReference type="AlphaFoldDB" id="D6WAA3"/>
<accession>D6WAA3</accession>